<dbReference type="Proteomes" id="UP000256970">
    <property type="component" value="Unassembled WGS sequence"/>
</dbReference>
<sequence length="207" mass="20684">MSTVTWYVLPTACVPGCHSSINNGPHQSLPQHASVCHYPSIDSISRSSSASFFDAALLPGQMCHGEWGAPLPLGDSASSNITSGGSWAGFAGGTCAVREAGAAYVGMFGGYGDGHAAAAAPAAAPTAAPAAAAAAPRDTIADVFALLGGNQQATGNGDAGFAEDAEPVVPRRTAKAGMCPPPPVRRLPSIMLVPAAEVMQHMPCTAA</sequence>
<dbReference type="AlphaFoldDB" id="A0A383VKE8"/>
<name>A0A383VKE8_TETOB</name>
<dbReference type="EMBL" id="FNXT01000655">
    <property type="protein sequence ID" value="SZX65671.1"/>
    <property type="molecule type" value="Genomic_DNA"/>
</dbReference>
<reference evidence="1 2" key="1">
    <citation type="submission" date="2016-10" db="EMBL/GenBank/DDBJ databases">
        <authorList>
            <person name="Cai Z."/>
        </authorList>
    </citation>
    <scope>NUCLEOTIDE SEQUENCE [LARGE SCALE GENOMIC DNA]</scope>
</reference>
<evidence type="ECO:0000313" key="2">
    <source>
        <dbReference type="Proteomes" id="UP000256970"/>
    </source>
</evidence>
<organism evidence="1 2">
    <name type="scientific">Tetradesmus obliquus</name>
    <name type="common">Green alga</name>
    <name type="synonym">Acutodesmus obliquus</name>
    <dbReference type="NCBI Taxonomy" id="3088"/>
    <lineage>
        <taxon>Eukaryota</taxon>
        <taxon>Viridiplantae</taxon>
        <taxon>Chlorophyta</taxon>
        <taxon>core chlorophytes</taxon>
        <taxon>Chlorophyceae</taxon>
        <taxon>CS clade</taxon>
        <taxon>Sphaeropleales</taxon>
        <taxon>Scenedesmaceae</taxon>
        <taxon>Tetradesmus</taxon>
    </lineage>
</organism>
<protein>
    <submittedName>
        <fullName evidence="1">Uncharacterized protein</fullName>
    </submittedName>
</protein>
<proteinExistence type="predicted"/>
<evidence type="ECO:0000313" key="1">
    <source>
        <dbReference type="EMBL" id="SZX65671.1"/>
    </source>
</evidence>
<keyword evidence="2" id="KW-1185">Reference proteome</keyword>
<gene>
    <name evidence="1" type="ORF">BQ4739_LOCUS6143</name>
</gene>
<accession>A0A383VKE8</accession>